<feature type="compositionally biased region" description="Low complexity" evidence="1">
    <location>
        <begin position="653"/>
        <end position="666"/>
    </location>
</feature>
<dbReference type="HOGENOM" id="CLU_330220_0_0_1"/>
<proteinExistence type="predicted"/>
<dbReference type="KEGG" id="smo:SELMODRAFT_441460"/>
<feature type="region of interest" description="Disordered" evidence="1">
    <location>
        <begin position="581"/>
        <end position="605"/>
    </location>
</feature>
<organism evidence="3">
    <name type="scientific">Selaginella moellendorffii</name>
    <name type="common">Spikemoss</name>
    <dbReference type="NCBI Taxonomy" id="88036"/>
    <lineage>
        <taxon>Eukaryota</taxon>
        <taxon>Viridiplantae</taxon>
        <taxon>Streptophyta</taxon>
        <taxon>Embryophyta</taxon>
        <taxon>Tracheophyta</taxon>
        <taxon>Lycopodiopsida</taxon>
        <taxon>Selaginellales</taxon>
        <taxon>Selaginellaceae</taxon>
        <taxon>Selaginella</taxon>
    </lineage>
</organism>
<name>D8RJP5_SELML</name>
<evidence type="ECO:0000313" key="2">
    <source>
        <dbReference type="EMBL" id="EFJ27754.1"/>
    </source>
</evidence>
<dbReference type="eggNOG" id="ENOG502QSDE">
    <property type="taxonomic scope" value="Eukaryota"/>
</dbReference>
<dbReference type="AlphaFoldDB" id="D8RJP5"/>
<evidence type="ECO:0000313" key="3">
    <source>
        <dbReference type="Proteomes" id="UP000001514"/>
    </source>
</evidence>
<dbReference type="Proteomes" id="UP000001514">
    <property type="component" value="Unassembled WGS sequence"/>
</dbReference>
<sequence>MVSTQSELVREEIAKNLESYVGGGPSNTYDKEISPKSTLPVAAFHSPSNSETSSLFSTVDCSSFSSRSDASSFVKEEVSRIVSLSVSSSIEFLPGSKLAGTSSRDNSSYFEFSFVEGKVVGDEGDDSVRISGNRQLATNKQVPAANSPKAAVSLQDDAYETFPVWTDRTRYCSKDIHSCINPCFDQAGDGGELRIRTSRRKKLSKSLGSVLTKHLPLSPGPTFRRRSYDKFKSRLSIGHPSPLSERNSVATPSRAFETQEEKSGYHSSPGGARRKPASSQTGNKRLSFAKTGGEQFKMKTGAGAELSASTSGKTSLYGTSPRRVRGMEAKALGCLGMAKTVVPEDGTFLEEYKGPLYFASEDSVHGGKTRCLPSPRLSFGKTTSREENAQLASVSMSMVVPSRTVHGHVHCVVRNDTPSFTFSVDGLEEILVAKAVKSCPLDGLETGELVYTFYSWKPKGRSRRHWKNWVRRDRTDPELVGSMTFSSKVVPAQSKDGDDTMELEFVLSDGNGACSPRLSFSTWETGTSPQSSCKSPYSFPSPFSAASPSPVRLANATSSRYVAMSMVPTSLVSPRFSKRDRLRSKKSLSSSPLRPKSDDDRSSWSDSEVEAAEVKIQSSPEFAAIVIRSPAGVSSAQSVWEALNKKWSSKALRNSSRKGSNGRRFSLPGRLPQQVAIETKENQGDNKARTHSFKLRELMGVKADFGREEAPASTVTVILPAGNHGLPVRGSGGPQPLIDRWRSGGRCDCGSWDLGCGLTILEGQQELQRSKELINISLQGKNKSRSPSLRLGAISDGLFPISFQAPVSYLQAFASAIAVVYTRGPGVLDHSEDSSVRKEDKPPRIPLMPLHQRRVAYFSPPPACLLDRL</sequence>
<dbReference type="EMBL" id="GL377581">
    <property type="protein sequence ID" value="EFJ27754.1"/>
    <property type="molecule type" value="Genomic_DNA"/>
</dbReference>
<dbReference type="Pfam" id="PF12043">
    <property type="entry name" value="DUF3527"/>
    <property type="match status" value="1"/>
</dbReference>
<dbReference type="InterPro" id="IPR021916">
    <property type="entry name" value="DUF3527"/>
</dbReference>
<feature type="region of interest" description="Disordered" evidence="1">
    <location>
        <begin position="651"/>
        <end position="689"/>
    </location>
</feature>
<dbReference type="PANTHER" id="PTHR31390:SF2">
    <property type="entry name" value="EXPRESSED PROTEIN"/>
    <property type="match status" value="1"/>
</dbReference>
<accession>D8RJP5</accession>
<feature type="region of interest" description="Disordered" evidence="1">
    <location>
        <begin position="234"/>
        <end position="320"/>
    </location>
</feature>
<reference evidence="2 3" key="1">
    <citation type="journal article" date="2011" name="Science">
        <title>The Selaginella genome identifies genetic changes associated with the evolution of vascular plants.</title>
        <authorList>
            <person name="Banks J.A."/>
            <person name="Nishiyama T."/>
            <person name="Hasebe M."/>
            <person name="Bowman J.L."/>
            <person name="Gribskov M."/>
            <person name="dePamphilis C."/>
            <person name="Albert V.A."/>
            <person name="Aono N."/>
            <person name="Aoyama T."/>
            <person name="Ambrose B.A."/>
            <person name="Ashton N.W."/>
            <person name="Axtell M.J."/>
            <person name="Barker E."/>
            <person name="Barker M.S."/>
            <person name="Bennetzen J.L."/>
            <person name="Bonawitz N.D."/>
            <person name="Chapple C."/>
            <person name="Cheng C."/>
            <person name="Correa L.G."/>
            <person name="Dacre M."/>
            <person name="DeBarry J."/>
            <person name="Dreyer I."/>
            <person name="Elias M."/>
            <person name="Engstrom E.M."/>
            <person name="Estelle M."/>
            <person name="Feng L."/>
            <person name="Finet C."/>
            <person name="Floyd S.K."/>
            <person name="Frommer W.B."/>
            <person name="Fujita T."/>
            <person name="Gramzow L."/>
            <person name="Gutensohn M."/>
            <person name="Harholt J."/>
            <person name="Hattori M."/>
            <person name="Heyl A."/>
            <person name="Hirai T."/>
            <person name="Hiwatashi Y."/>
            <person name="Ishikawa M."/>
            <person name="Iwata M."/>
            <person name="Karol K.G."/>
            <person name="Koehler B."/>
            <person name="Kolukisaoglu U."/>
            <person name="Kubo M."/>
            <person name="Kurata T."/>
            <person name="Lalonde S."/>
            <person name="Li K."/>
            <person name="Li Y."/>
            <person name="Litt A."/>
            <person name="Lyons E."/>
            <person name="Manning G."/>
            <person name="Maruyama T."/>
            <person name="Michael T.P."/>
            <person name="Mikami K."/>
            <person name="Miyazaki S."/>
            <person name="Morinaga S."/>
            <person name="Murata T."/>
            <person name="Mueller-Roeber B."/>
            <person name="Nelson D.R."/>
            <person name="Obara M."/>
            <person name="Oguri Y."/>
            <person name="Olmstead R.G."/>
            <person name="Onodera N."/>
            <person name="Petersen B.L."/>
            <person name="Pils B."/>
            <person name="Prigge M."/>
            <person name="Rensing S.A."/>
            <person name="Riano-Pachon D.M."/>
            <person name="Roberts A.W."/>
            <person name="Sato Y."/>
            <person name="Scheller H.V."/>
            <person name="Schulz B."/>
            <person name="Schulz C."/>
            <person name="Shakirov E.V."/>
            <person name="Shibagaki N."/>
            <person name="Shinohara N."/>
            <person name="Shippen D.E."/>
            <person name="Soerensen I."/>
            <person name="Sotooka R."/>
            <person name="Sugimoto N."/>
            <person name="Sugita M."/>
            <person name="Sumikawa N."/>
            <person name="Tanurdzic M."/>
            <person name="Theissen G."/>
            <person name="Ulvskov P."/>
            <person name="Wakazuki S."/>
            <person name="Weng J.K."/>
            <person name="Willats W.W."/>
            <person name="Wipf D."/>
            <person name="Wolf P.G."/>
            <person name="Yang L."/>
            <person name="Zimmer A.D."/>
            <person name="Zhu Q."/>
            <person name="Mitros T."/>
            <person name="Hellsten U."/>
            <person name="Loque D."/>
            <person name="Otillar R."/>
            <person name="Salamov A."/>
            <person name="Schmutz J."/>
            <person name="Shapiro H."/>
            <person name="Lindquist E."/>
            <person name="Lucas S."/>
            <person name="Rokhsar D."/>
            <person name="Grigoriev I.V."/>
        </authorList>
    </citation>
    <scope>NUCLEOTIDE SEQUENCE [LARGE SCALE GENOMIC DNA]</scope>
</reference>
<dbReference type="Gramene" id="EFJ27754">
    <property type="protein sequence ID" value="EFJ27754"/>
    <property type="gene ID" value="SELMODRAFT_441460"/>
</dbReference>
<dbReference type="OrthoDB" id="1939710at2759"/>
<feature type="compositionally biased region" description="Basic and acidic residues" evidence="1">
    <location>
        <begin position="678"/>
        <end position="689"/>
    </location>
</feature>
<dbReference type="STRING" id="88036.D8RJP5"/>
<dbReference type="PANTHER" id="PTHR31390">
    <property type="entry name" value="EXPRESSED PROTEIN"/>
    <property type="match status" value="1"/>
</dbReference>
<feature type="compositionally biased region" description="Polar residues" evidence="1">
    <location>
        <begin position="307"/>
        <end position="318"/>
    </location>
</feature>
<keyword evidence="3" id="KW-1185">Reference proteome</keyword>
<gene>
    <name evidence="2" type="ORF">SELMODRAFT_441460</name>
</gene>
<dbReference type="InParanoid" id="D8RJP5"/>
<evidence type="ECO:0000256" key="1">
    <source>
        <dbReference type="SAM" id="MobiDB-lite"/>
    </source>
</evidence>
<protein>
    <submittedName>
        <fullName evidence="2">Uncharacterized protein</fullName>
    </submittedName>
</protein>